<dbReference type="InterPro" id="IPR007471">
    <property type="entry name" value="N-end_Aminoacyl_Trfase_N"/>
</dbReference>
<evidence type="ECO:0000313" key="8">
    <source>
        <dbReference type="Proteomes" id="UP000001508"/>
    </source>
</evidence>
<keyword evidence="1 4" id="KW-0963">Cytoplasm</keyword>
<dbReference type="InterPro" id="IPR007472">
    <property type="entry name" value="N-end_Aminoacyl_Trfase_C"/>
</dbReference>
<comment type="similarity">
    <text evidence="4">Belongs to the R-transferase family. Bpt subfamily.</text>
</comment>
<feature type="domain" description="N-end aminoacyl transferase N-terminal" evidence="5">
    <location>
        <begin position="11"/>
        <end position="79"/>
    </location>
</feature>
<comment type="catalytic activity">
    <reaction evidence="4">
        <text>N-terminal L-glutamyl-[protein] + L-leucyl-tRNA(Leu) = N-terminal L-leucyl-L-glutamyl-[protein] + tRNA(Leu) + H(+)</text>
        <dbReference type="Rhea" id="RHEA:50412"/>
        <dbReference type="Rhea" id="RHEA-COMP:9613"/>
        <dbReference type="Rhea" id="RHEA-COMP:9622"/>
        <dbReference type="Rhea" id="RHEA-COMP:12664"/>
        <dbReference type="Rhea" id="RHEA-COMP:12668"/>
        <dbReference type="ChEBI" id="CHEBI:15378"/>
        <dbReference type="ChEBI" id="CHEBI:64721"/>
        <dbReference type="ChEBI" id="CHEBI:78442"/>
        <dbReference type="ChEBI" id="CHEBI:78494"/>
        <dbReference type="ChEBI" id="CHEBI:133041"/>
        <dbReference type="EC" id="2.3.2.29"/>
    </reaction>
</comment>
<dbReference type="HAMAP" id="MF_00689">
    <property type="entry name" value="Bpt"/>
    <property type="match status" value="1"/>
</dbReference>
<keyword evidence="3 4" id="KW-0012">Acyltransferase</keyword>
<dbReference type="GO" id="GO:0071596">
    <property type="term" value="P:ubiquitin-dependent protein catabolic process via the N-end rule pathway"/>
    <property type="evidence" value="ECO:0007669"/>
    <property type="project" value="InterPro"/>
</dbReference>
<evidence type="ECO:0000313" key="7">
    <source>
        <dbReference type="EMBL" id="ADH85680.1"/>
    </source>
</evidence>
<evidence type="ECO:0000256" key="1">
    <source>
        <dbReference type="ARBA" id="ARBA00022490"/>
    </source>
</evidence>
<dbReference type="GO" id="GO:0004057">
    <property type="term" value="F:arginyl-tRNA--protein transferase activity"/>
    <property type="evidence" value="ECO:0007669"/>
    <property type="project" value="InterPro"/>
</dbReference>
<dbReference type="GO" id="GO:0005737">
    <property type="term" value="C:cytoplasm"/>
    <property type="evidence" value="ECO:0007669"/>
    <property type="project" value="UniProtKB-SubCell"/>
</dbReference>
<gene>
    <name evidence="4" type="primary">bpt</name>
    <name evidence="7" type="ordered locus">DaAHT2_0977</name>
</gene>
<evidence type="ECO:0000256" key="4">
    <source>
        <dbReference type="HAMAP-Rule" id="MF_00689"/>
    </source>
</evidence>
<dbReference type="AlphaFoldDB" id="D6Z2A5"/>
<dbReference type="PANTHER" id="PTHR21367:SF1">
    <property type="entry name" value="ARGINYL-TRNA--PROTEIN TRANSFERASE 1"/>
    <property type="match status" value="1"/>
</dbReference>
<comment type="catalytic activity">
    <reaction evidence="4">
        <text>N-terminal L-aspartyl-[protein] + L-leucyl-tRNA(Leu) = N-terminal L-leucyl-L-aspartyl-[protein] + tRNA(Leu) + H(+)</text>
        <dbReference type="Rhea" id="RHEA:50420"/>
        <dbReference type="Rhea" id="RHEA-COMP:9613"/>
        <dbReference type="Rhea" id="RHEA-COMP:9622"/>
        <dbReference type="Rhea" id="RHEA-COMP:12669"/>
        <dbReference type="Rhea" id="RHEA-COMP:12674"/>
        <dbReference type="ChEBI" id="CHEBI:15378"/>
        <dbReference type="ChEBI" id="CHEBI:64720"/>
        <dbReference type="ChEBI" id="CHEBI:78442"/>
        <dbReference type="ChEBI" id="CHEBI:78494"/>
        <dbReference type="ChEBI" id="CHEBI:133042"/>
        <dbReference type="EC" id="2.3.2.29"/>
    </reaction>
</comment>
<evidence type="ECO:0000256" key="3">
    <source>
        <dbReference type="ARBA" id="ARBA00023315"/>
    </source>
</evidence>
<dbReference type="Proteomes" id="UP000001508">
    <property type="component" value="Chromosome"/>
</dbReference>
<sequence>MRDYLFDIAAECPYGLQSRAVYRQSPCPPLSGEMFDDYLQAGFRRNGNIMYTMACPNCQACVPIRLAVRDFRPNRNQRRIWRRNQDVRVSQGPLQLSAEKLELCERFLACRYPDQECVPGSEGVDGRAVDYYGGFFLNSITDTWEIAYRVEERLLGLAVVDIAPTALNAVYFYFDPDQAHRSPGILNILSLIQLCRQVKLEHLYLGYWIKEVPAMSYKSRFKPHQLLLDGHWQTITRN</sequence>
<evidence type="ECO:0000256" key="2">
    <source>
        <dbReference type="ARBA" id="ARBA00022679"/>
    </source>
</evidence>
<evidence type="ECO:0000259" key="5">
    <source>
        <dbReference type="Pfam" id="PF04376"/>
    </source>
</evidence>
<keyword evidence="2 4" id="KW-0808">Transferase</keyword>
<dbReference type="EMBL" id="CP001940">
    <property type="protein sequence ID" value="ADH85680.1"/>
    <property type="molecule type" value="Genomic_DNA"/>
</dbReference>
<evidence type="ECO:0000259" key="6">
    <source>
        <dbReference type="Pfam" id="PF04377"/>
    </source>
</evidence>
<dbReference type="STRING" id="589865.DaAHT2_0977"/>
<comment type="subcellular location">
    <subcellularLocation>
        <location evidence="4">Cytoplasm</location>
    </subcellularLocation>
</comment>
<name>D6Z2A5_DESAT</name>
<comment type="function">
    <text evidence="4">Functions in the N-end rule pathway of protein degradation where it conjugates Leu from its aminoacyl-tRNA to the N-termini of proteins containing an N-terminal aspartate or glutamate.</text>
</comment>
<reference evidence="8" key="1">
    <citation type="submission" date="2010-02" db="EMBL/GenBank/DDBJ databases">
        <title>Complete sequence of Desulfurivibrio alkaliphilus AHT2.</title>
        <authorList>
            <consortium name="US DOE Joint Genome Institute"/>
            <person name="Pitluck S."/>
            <person name="Chertkov O."/>
            <person name="Detter J.C."/>
            <person name="Han C."/>
            <person name="Tapia R."/>
            <person name="Larimer F."/>
            <person name="Land M."/>
            <person name="Hauser L."/>
            <person name="Kyrpides N."/>
            <person name="Mikhailova N."/>
            <person name="Sorokin D.Y."/>
            <person name="Muyzer G."/>
            <person name="Woyke T."/>
        </authorList>
    </citation>
    <scope>NUCLEOTIDE SEQUENCE [LARGE SCALE GENOMIC DNA]</scope>
    <source>
        <strain evidence="8">DSM 19089 / UNIQEM U267 / AHT2</strain>
    </source>
</reference>
<dbReference type="Pfam" id="PF04377">
    <property type="entry name" value="ATE_C"/>
    <property type="match status" value="1"/>
</dbReference>
<feature type="domain" description="N-end rule aminoacyl transferase C-terminal" evidence="6">
    <location>
        <begin position="100"/>
        <end position="227"/>
    </location>
</feature>
<dbReference type="PANTHER" id="PTHR21367">
    <property type="entry name" value="ARGININE-TRNA-PROTEIN TRANSFERASE 1"/>
    <property type="match status" value="1"/>
</dbReference>
<dbReference type="InterPro" id="IPR016181">
    <property type="entry name" value="Acyl_CoA_acyltransferase"/>
</dbReference>
<dbReference type="HOGENOM" id="CLU_077607_0_0_7"/>
<dbReference type="Pfam" id="PF04376">
    <property type="entry name" value="ATE_N"/>
    <property type="match status" value="1"/>
</dbReference>
<organism evidence="7 8">
    <name type="scientific">Desulfurivibrio alkaliphilus (strain DSM 19089 / UNIQEM U267 / AHT2)</name>
    <dbReference type="NCBI Taxonomy" id="589865"/>
    <lineage>
        <taxon>Bacteria</taxon>
        <taxon>Pseudomonadati</taxon>
        <taxon>Thermodesulfobacteriota</taxon>
        <taxon>Desulfobulbia</taxon>
        <taxon>Desulfobulbales</taxon>
        <taxon>Desulfobulbaceae</taxon>
        <taxon>Desulfurivibrio</taxon>
    </lineage>
</organism>
<keyword evidence="8" id="KW-1185">Reference proteome</keyword>
<dbReference type="KEGG" id="dak:DaAHT2_0977"/>
<accession>D6Z2A5</accession>
<dbReference type="PIRSF" id="PIRSF037208">
    <property type="entry name" value="ATE_pro_prd"/>
    <property type="match status" value="1"/>
</dbReference>
<dbReference type="NCBIfam" id="NF002346">
    <property type="entry name" value="PRK01305.2-3"/>
    <property type="match status" value="1"/>
</dbReference>
<protein>
    <recommendedName>
        <fullName evidence="4">Aspartate/glutamate leucyltransferase</fullName>
        <ecNumber evidence="4">2.3.2.29</ecNumber>
    </recommendedName>
</protein>
<dbReference type="RefSeq" id="WP_013163210.1">
    <property type="nucleotide sequence ID" value="NC_014216.1"/>
</dbReference>
<proteinExistence type="inferred from homology"/>
<dbReference type="GO" id="GO:0008914">
    <property type="term" value="F:leucyl-tRNA--protein transferase activity"/>
    <property type="evidence" value="ECO:0007669"/>
    <property type="project" value="UniProtKB-UniRule"/>
</dbReference>
<dbReference type="SUPFAM" id="SSF55729">
    <property type="entry name" value="Acyl-CoA N-acyltransferases (Nat)"/>
    <property type="match status" value="1"/>
</dbReference>
<dbReference type="InterPro" id="IPR030700">
    <property type="entry name" value="N-end_Aminoacyl_Trfase"/>
</dbReference>
<dbReference type="eggNOG" id="COG2935">
    <property type="taxonomic scope" value="Bacteria"/>
</dbReference>
<dbReference type="InParanoid" id="D6Z2A5"/>
<dbReference type="EC" id="2.3.2.29" evidence="4"/>
<dbReference type="OrthoDB" id="9782022at2"/>
<dbReference type="InterPro" id="IPR017138">
    <property type="entry name" value="Asp_Glu_LeuTrfase"/>
</dbReference>